<evidence type="ECO:0000256" key="6">
    <source>
        <dbReference type="HAMAP-Rule" id="MF_00069"/>
    </source>
</evidence>
<dbReference type="GO" id="GO:0004601">
    <property type="term" value="F:peroxidase activity"/>
    <property type="evidence" value="ECO:0007669"/>
    <property type="project" value="TreeGrafter"/>
</dbReference>
<feature type="binding site" description="via persulfide group" evidence="6">
    <location>
        <position position="317"/>
    </location>
    <ligand>
        <name>hybrid [4Fe-2O-2S] cluster</name>
        <dbReference type="ChEBI" id="CHEBI:60519"/>
    </ligand>
</feature>
<feature type="binding site" evidence="6">
    <location>
        <position position="186"/>
    </location>
    <ligand>
        <name>hybrid [4Fe-2O-2S] cluster</name>
        <dbReference type="ChEBI" id="CHEBI:60519"/>
    </ligand>
</feature>
<comment type="cofactor">
    <cofactor evidence="6">
        <name>[4Fe-4S] cluster</name>
        <dbReference type="ChEBI" id="CHEBI:49883"/>
    </cofactor>
    <text evidence="6">Binds 1 [4Fe-4S] cluster.</text>
</comment>
<evidence type="ECO:0000256" key="4">
    <source>
        <dbReference type="ARBA" id="ARBA00023004"/>
    </source>
</evidence>
<dbReference type="HAMAP" id="MF_00069">
    <property type="entry name" value="Hydroxylam_reduct"/>
    <property type="match status" value="1"/>
</dbReference>
<comment type="function">
    <text evidence="6">Catalyzes the reduction of hydroxylamine to form NH(3) and H(2)O.</text>
</comment>
<dbReference type="Gene3D" id="1.20.1270.20">
    <property type="match status" value="1"/>
</dbReference>
<feature type="binding site" evidence="6">
    <location>
        <position position="54"/>
    </location>
    <ligand>
        <name>[4Fe-4S] cluster</name>
        <dbReference type="ChEBI" id="CHEBI:49883"/>
    </ligand>
</feature>
<comment type="similarity">
    <text evidence="6">Belongs to the HCP family.</text>
</comment>
<dbReference type="AlphaFoldDB" id="A0A8T8K7B8"/>
<name>A0A8T8K7B8_9EURY</name>
<evidence type="ECO:0000256" key="5">
    <source>
        <dbReference type="ARBA" id="ARBA00023014"/>
    </source>
</evidence>
<feature type="binding site" evidence="6">
    <location>
        <position position="404"/>
    </location>
    <ligand>
        <name>hybrid [4Fe-2O-2S] cluster</name>
        <dbReference type="ChEBI" id="CHEBI:60519"/>
    </ligand>
</feature>
<comment type="subcellular location">
    <subcellularLocation>
        <location evidence="6">Cytoplasm</location>
    </subcellularLocation>
</comment>
<dbReference type="KEGG" id="meme:HYG87_06460"/>
<accession>A0A8T8K7B8</accession>
<feature type="modified residue" description="Cysteine persulfide" evidence="6">
    <location>
        <position position="317"/>
    </location>
</feature>
<dbReference type="GO" id="GO:0005737">
    <property type="term" value="C:cytoplasm"/>
    <property type="evidence" value="ECO:0007669"/>
    <property type="project" value="UniProtKB-SubCell"/>
</dbReference>
<dbReference type="InterPro" id="IPR010048">
    <property type="entry name" value="Hydroxylam_reduct"/>
</dbReference>
<dbReference type="EC" id="1.7.99.1" evidence="6"/>
<feature type="binding site" evidence="6">
    <location>
        <position position="370"/>
    </location>
    <ligand>
        <name>hybrid [4Fe-2O-2S] cluster</name>
        <dbReference type="ChEBI" id="CHEBI:60519"/>
    </ligand>
</feature>
<keyword evidence="3 6" id="KW-0560">Oxidoreductase</keyword>
<keyword evidence="8" id="KW-1185">Reference proteome</keyword>
<evidence type="ECO:0000256" key="1">
    <source>
        <dbReference type="ARBA" id="ARBA00022490"/>
    </source>
</evidence>
<dbReference type="SUPFAM" id="SSF56821">
    <property type="entry name" value="Prismane protein-like"/>
    <property type="match status" value="1"/>
</dbReference>
<keyword evidence="4 6" id="KW-0408">Iron</keyword>
<dbReference type="InterPro" id="IPR016099">
    <property type="entry name" value="Prismane-like_a/b-sand"/>
</dbReference>
<keyword evidence="2 6" id="KW-0479">Metal-binding</keyword>
<keyword evidence="6" id="KW-0004">4Fe-4S</keyword>
<organism evidence="7 8">
    <name type="scientific">Methanobacterium alkalithermotolerans</name>
    <dbReference type="NCBI Taxonomy" id="2731220"/>
    <lineage>
        <taxon>Archaea</taxon>
        <taxon>Methanobacteriati</taxon>
        <taxon>Methanobacteriota</taxon>
        <taxon>Methanomada group</taxon>
        <taxon>Methanobacteria</taxon>
        <taxon>Methanobacteriales</taxon>
        <taxon>Methanobacteriaceae</taxon>
        <taxon>Methanobacterium</taxon>
    </lineage>
</organism>
<evidence type="ECO:0000256" key="3">
    <source>
        <dbReference type="ARBA" id="ARBA00023002"/>
    </source>
</evidence>
<dbReference type="InterPro" id="IPR011254">
    <property type="entry name" value="Prismane-like_sf"/>
</dbReference>
<feature type="binding site" evidence="6">
    <location>
        <position position="162"/>
    </location>
    <ligand>
        <name>hybrid [4Fe-2O-2S] cluster</name>
        <dbReference type="ChEBI" id="CHEBI:60519"/>
    </ligand>
</feature>
<dbReference type="Proteomes" id="UP000681041">
    <property type="component" value="Chromosome"/>
</dbReference>
<comment type="cofactor">
    <cofactor evidence="6">
        <name>hybrid [4Fe-2O-2S] cluster</name>
        <dbReference type="ChEBI" id="CHEBI:60519"/>
    </cofactor>
    <text evidence="6">Binds 1 hybrid [4Fe-2O-2S] cluster.</text>
</comment>
<dbReference type="Gene3D" id="3.40.50.2030">
    <property type="match status" value="2"/>
</dbReference>
<evidence type="ECO:0000313" key="7">
    <source>
        <dbReference type="EMBL" id="QUH23425.1"/>
    </source>
</evidence>
<sequence length="461" mass="51003">MKFLDRIFGKNQRDDNNPEVDGGNNMEKKDALDMFCYQCSQTARGTGCTVRGVCGKEPTVARLQDNLLFAMKGISAYLYHARELGYTDEEVDAFLERGFYSTLTNVNFDPGRFVEMALEAGHMNLKTMALLKKAHIETYGEPEPTEVPVGAVKGPGILATGHSMKALAELLKQTEGKGINVYTHSELLPAHGYPELKKYKHLVGQLGGPWFDQRQTFSRYPVAILGTSNCVLLPQDEYKERMFTSGVAELPGVEHIEDYDFTPVIEKALELGDLEEEPRDTVLTTGFGASTILSLAPKIKELVEDGKIKRFILVGGCDSPLAQAKYYTEFVEKLPEDVVVLTLACGKYRFNEMDLGDIEGVPRLIDVGQCNDAIVAVDVAVALTELFGVELNELPLTIVCSWMEQKAAAILWSLLALDIKGIYLGPILPGWANDDIIKVLVENYDLRPIGDPEEDIKQILG</sequence>
<dbReference type="InterPro" id="IPR004137">
    <property type="entry name" value="HCP/CODH"/>
</dbReference>
<gene>
    <name evidence="6 7" type="primary">hcp</name>
    <name evidence="7" type="ORF">HYG87_06460</name>
</gene>
<evidence type="ECO:0000256" key="2">
    <source>
        <dbReference type="ARBA" id="ARBA00022723"/>
    </source>
</evidence>
<proteinExistence type="inferred from homology"/>
<feature type="binding site" evidence="6">
    <location>
        <position position="406"/>
    </location>
    <ligand>
        <name>hybrid [4Fe-2O-2S] cluster</name>
        <dbReference type="ChEBI" id="CHEBI:60519"/>
    </ligand>
</feature>
<feature type="binding site" evidence="6">
    <location>
        <position position="48"/>
    </location>
    <ligand>
        <name>[4Fe-4S] cluster</name>
        <dbReference type="ChEBI" id="CHEBI:49883"/>
    </ligand>
</feature>
<keyword evidence="1 6" id="KW-0963">Cytoplasm</keyword>
<dbReference type="CDD" id="cd01914">
    <property type="entry name" value="HCP"/>
    <property type="match status" value="1"/>
</dbReference>
<dbReference type="InterPro" id="IPR016100">
    <property type="entry name" value="Prismane_a-bundle"/>
</dbReference>
<dbReference type="NCBIfam" id="NF003658">
    <property type="entry name" value="PRK05290.1"/>
    <property type="match status" value="1"/>
</dbReference>
<dbReference type="GO" id="GO:0050418">
    <property type="term" value="F:hydroxylamine reductase activity"/>
    <property type="evidence" value="ECO:0007669"/>
    <property type="project" value="UniProtKB-UniRule"/>
</dbReference>
<reference evidence="7" key="1">
    <citation type="submission" date="2020-07" db="EMBL/GenBank/DDBJ databases">
        <title>Methanobacterium. sp. MethCan genome.</title>
        <authorList>
            <person name="Postec A."/>
            <person name="Quemeneur M."/>
        </authorList>
    </citation>
    <scope>NUCLEOTIDE SEQUENCE</scope>
    <source>
        <strain evidence="7">MethCAN</strain>
    </source>
</reference>
<evidence type="ECO:0000313" key="8">
    <source>
        <dbReference type="Proteomes" id="UP000681041"/>
    </source>
</evidence>
<feature type="binding site" evidence="6">
    <location>
        <position position="39"/>
    </location>
    <ligand>
        <name>[4Fe-4S] cluster</name>
        <dbReference type="ChEBI" id="CHEBI:49883"/>
    </ligand>
</feature>
<feature type="binding site" evidence="6">
    <location>
        <position position="36"/>
    </location>
    <ligand>
        <name>[4Fe-4S] cluster</name>
        <dbReference type="ChEBI" id="CHEBI:49883"/>
    </ligand>
</feature>
<dbReference type="NCBIfam" id="TIGR01703">
    <property type="entry name" value="hybrid_clust"/>
    <property type="match status" value="1"/>
</dbReference>
<feature type="binding site" evidence="6">
    <location>
        <position position="345"/>
    </location>
    <ligand>
        <name>hybrid [4Fe-2O-2S] cluster</name>
        <dbReference type="ChEBI" id="CHEBI:60519"/>
    </ligand>
</feature>
<dbReference type="Pfam" id="PF03063">
    <property type="entry name" value="Prismane"/>
    <property type="match status" value="1"/>
</dbReference>
<keyword evidence="5 6" id="KW-0411">Iron-sulfur</keyword>
<comment type="catalytic activity">
    <reaction evidence="6">
        <text>A + NH4(+) + H2O = hydroxylamine + AH2 + H(+)</text>
        <dbReference type="Rhea" id="RHEA:22052"/>
        <dbReference type="ChEBI" id="CHEBI:13193"/>
        <dbReference type="ChEBI" id="CHEBI:15377"/>
        <dbReference type="ChEBI" id="CHEBI:15378"/>
        <dbReference type="ChEBI" id="CHEBI:15429"/>
        <dbReference type="ChEBI" id="CHEBI:17499"/>
        <dbReference type="ChEBI" id="CHEBI:28938"/>
        <dbReference type="EC" id="1.7.99.1"/>
    </reaction>
</comment>
<dbReference type="PANTHER" id="PTHR30109:SF0">
    <property type="entry name" value="HYDROXYLAMINE REDUCTASE"/>
    <property type="match status" value="1"/>
</dbReference>
<dbReference type="PANTHER" id="PTHR30109">
    <property type="entry name" value="HYDROXYLAMINE REDUCTASE"/>
    <property type="match status" value="1"/>
</dbReference>
<dbReference type="GO" id="GO:0046872">
    <property type="term" value="F:metal ion binding"/>
    <property type="evidence" value="ECO:0007669"/>
    <property type="project" value="UniProtKB-KW"/>
</dbReference>
<dbReference type="GO" id="GO:0042542">
    <property type="term" value="P:response to hydrogen peroxide"/>
    <property type="evidence" value="ECO:0007669"/>
    <property type="project" value="TreeGrafter"/>
</dbReference>
<protein>
    <recommendedName>
        <fullName evidence="6">Hydroxylamine reductase</fullName>
        <ecNumber evidence="6">1.7.99.1</ecNumber>
    </recommendedName>
    <alternativeName>
        <fullName evidence="6">Hybrid-cluster protein</fullName>
        <shortName evidence="6">HCP</shortName>
    </alternativeName>
    <alternativeName>
        <fullName evidence="6">Prismane protein</fullName>
    </alternativeName>
</protein>
<feature type="binding site" evidence="6">
    <location>
        <position position="230"/>
    </location>
    <ligand>
        <name>hybrid [4Fe-2O-2S] cluster</name>
        <dbReference type="ChEBI" id="CHEBI:60519"/>
    </ligand>
</feature>
<dbReference type="EMBL" id="CP058560">
    <property type="protein sequence ID" value="QUH23425.1"/>
    <property type="molecule type" value="Genomic_DNA"/>
</dbReference>
<dbReference type="GO" id="GO:0051539">
    <property type="term" value="F:4 iron, 4 sulfur cluster binding"/>
    <property type="evidence" value="ECO:0007669"/>
    <property type="project" value="UniProtKB-KW"/>
</dbReference>